<dbReference type="InterPro" id="IPR036875">
    <property type="entry name" value="Znf_CCHC_sf"/>
</dbReference>
<dbReference type="SMART" id="SM00343">
    <property type="entry name" value="ZnF_C2HC"/>
    <property type="match status" value="1"/>
</dbReference>
<keyword evidence="4" id="KW-1185">Reference proteome</keyword>
<keyword evidence="1" id="KW-0862">Zinc</keyword>
<name>A0ABQ4XUC3_9ASTR</name>
<organism evidence="3 4">
    <name type="scientific">Tanacetum coccineum</name>
    <dbReference type="NCBI Taxonomy" id="301880"/>
    <lineage>
        <taxon>Eukaryota</taxon>
        <taxon>Viridiplantae</taxon>
        <taxon>Streptophyta</taxon>
        <taxon>Embryophyta</taxon>
        <taxon>Tracheophyta</taxon>
        <taxon>Spermatophyta</taxon>
        <taxon>Magnoliopsida</taxon>
        <taxon>eudicotyledons</taxon>
        <taxon>Gunneridae</taxon>
        <taxon>Pentapetalae</taxon>
        <taxon>asterids</taxon>
        <taxon>campanulids</taxon>
        <taxon>Asterales</taxon>
        <taxon>Asteraceae</taxon>
        <taxon>Asteroideae</taxon>
        <taxon>Anthemideae</taxon>
        <taxon>Anthemidinae</taxon>
        <taxon>Tanacetum</taxon>
    </lineage>
</organism>
<dbReference type="InterPro" id="IPR001878">
    <property type="entry name" value="Znf_CCHC"/>
</dbReference>
<dbReference type="Gene3D" id="4.10.60.10">
    <property type="entry name" value="Zinc finger, CCHC-type"/>
    <property type="match status" value="1"/>
</dbReference>
<evidence type="ECO:0000259" key="2">
    <source>
        <dbReference type="PROSITE" id="PS50158"/>
    </source>
</evidence>
<dbReference type="Proteomes" id="UP001151760">
    <property type="component" value="Unassembled WGS sequence"/>
</dbReference>
<dbReference type="SUPFAM" id="SSF57756">
    <property type="entry name" value="Retrovirus zinc finger-like domains"/>
    <property type="match status" value="1"/>
</dbReference>
<evidence type="ECO:0000313" key="4">
    <source>
        <dbReference type="Proteomes" id="UP001151760"/>
    </source>
</evidence>
<dbReference type="PROSITE" id="PS50158">
    <property type="entry name" value="ZF_CCHC"/>
    <property type="match status" value="1"/>
</dbReference>
<feature type="domain" description="CCHC-type" evidence="2">
    <location>
        <begin position="77"/>
        <end position="93"/>
    </location>
</feature>
<evidence type="ECO:0000313" key="3">
    <source>
        <dbReference type="EMBL" id="GJS68942.1"/>
    </source>
</evidence>
<dbReference type="Pfam" id="PF00098">
    <property type="entry name" value="zf-CCHC"/>
    <property type="match status" value="1"/>
</dbReference>
<dbReference type="EMBL" id="BQNB010009827">
    <property type="protein sequence ID" value="GJS68942.1"/>
    <property type="molecule type" value="Genomic_DNA"/>
</dbReference>
<evidence type="ECO:0000256" key="1">
    <source>
        <dbReference type="PROSITE-ProRule" id="PRU00047"/>
    </source>
</evidence>
<accession>A0ABQ4XUC3</accession>
<keyword evidence="1" id="KW-0479">Metal-binding</keyword>
<reference evidence="3" key="1">
    <citation type="journal article" date="2022" name="Int. J. Mol. Sci.">
        <title>Draft Genome of Tanacetum Coccineum: Genomic Comparison of Closely Related Tanacetum-Family Plants.</title>
        <authorList>
            <person name="Yamashiro T."/>
            <person name="Shiraishi A."/>
            <person name="Nakayama K."/>
            <person name="Satake H."/>
        </authorList>
    </citation>
    <scope>NUCLEOTIDE SEQUENCE</scope>
</reference>
<proteinExistence type="predicted"/>
<keyword evidence="1" id="KW-0863">Zinc-finger</keyword>
<reference evidence="3" key="2">
    <citation type="submission" date="2022-01" db="EMBL/GenBank/DDBJ databases">
        <authorList>
            <person name="Yamashiro T."/>
            <person name="Shiraishi A."/>
            <person name="Satake H."/>
            <person name="Nakayama K."/>
        </authorList>
    </citation>
    <scope>NUCLEOTIDE SEQUENCE</scope>
</reference>
<sequence length="176" mass="19516">MAFISTSFASRYPPTNNQLRTSSNPRNQTTIQDGRVMVWNVQGRQSQGYASSGSRGNATGININVCTNIASQAKVVRCYNCQGEGHMARQCTKPKRPKNSEWFKEKMLLAQALESGATDDLDAFDSDCDEAPSASDVLMAKLSAYDFEVLLEVPTHDTNMNNNVFDDNVQELQYSE</sequence>
<protein>
    <submittedName>
        <fullName evidence="3">Uncharacterized mitochondrial protein-like protein</fullName>
    </submittedName>
</protein>
<gene>
    <name evidence="3" type="ORF">Tco_0683507</name>
</gene>
<comment type="caution">
    <text evidence="3">The sequence shown here is derived from an EMBL/GenBank/DDBJ whole genome shotgun (WGS) entry which is preliminary data.</text>
</comment>